<feature type="transmembrane region" description="Helical" evidence="6">
    <location>
        <begin position="187"/>
        <end position="204"/>
    </location>
</feature>
<dbReference type="Pfam" id="PF03176">
    <property type="entry name" value="MMPL"/>
    <property type="match status" value="2"/>
</dbReference>
<feature type="transmembrane region" description="Helical" evidence="6">
    <location>
        <begin position="567"/>
        <end position="589"/>
    </location>
</feature>
<evidence type="ECO:0000313" key="8">
    <source>
        <dbReference type="EMBL" id="QDT31554.1"/>
    </source>
</evidence>
<dbReference type="PANTHER" id="PTHR33406">
    <property type="entry name" value="MEMBRANE PROTEIN MJ1562-RELATED"/>
    <property type="match status" value="1"/>
</dbReference>
<comment type="subcellular location">
    <subcellularLocation>
        <location evidence="1">Cell membrane</location>
        <topology evidence="1">Multi-pass membrane protein</topology>
    </subcellularLocation>
</comment>
<feature type="transmembrane region" description="Helical" evidence="6">
    <location>
        <begin position="638"/>
        <end position="657"/>
    </location>
</feature>
<name>A0A517QIV7_9PLAN</name>
<reference evidence="8 9" key="1">
    <citation type="submission" date="2019-02" db="EMBL/GenBank/DDBJ databases">
        <title>Deep-cultivation of Planctomycetes and their phenomic and genomic characterization uncovers novel biology.</title>
        <authorList>
            <person name="Wiegand S."/>
            <person name="Jogler M."/>
            <person name="Boedeker C."/>
            <person name="Pinto D."/>
            <person name="Vollmers J."/>
            <person name="Rivas-Marin E."/>
            <person name="Kohn T."/>
            <person name="Peeters S.H."/>
            <person name="Heuer A."/>
            <person name="Rast P."/>
            <person name="Oberbeckmann S."/>
            <person name="Bunk B."/>
            <person name="Jeske O."/>
            <person name="Meyerdierks A."/>
            <person name="Storesund J.E."/>
            <person name="Kallscheuer N."/>
            <person name="Luecker S."/>
            <person name="Lage O.M."/>
            <person name="Pohl T."/>
            <person name="Merkel B.J."/>
            <person name="Hornburger P."/>
            <person name="Mueller R.-W."/>
            <person name="Bruemmer F."/>
            <person name="Labrenz M."/>
            <person name="Spormann A.M."/>
            <person name="Op den Camp H."/>
            <person name="Overmann J."/>
            <person name="Amann R."/>
            <person name="Jetten M.S.M."/>
            <person name="Mascher T."/>
            <person name="Medema M.H."/>
            <person name="Devos D.P."/>
            <person name="Kaster A.-K."/>
            <person name="Ovreas L."/>
            <person name="Rohde M."/>
            <person name="Galperin M.Y."/>
            <person name="Jogler C."/>
        </authorList>
    </citation>
    <scope>NUCLEOTIDE SEQUENCE [LARGE SCALE GENOMIC DNA]</scope>
    <source>
        <strain evidence="8 9">Mal48</strain>
    </source>
</reference>
<evidence type="ECO:0000256" key="4">
    <source>
        <dbReference type="ARBA" id="ARBA00022989"/>
    </source>
</evidence>
<keyword evidence="2" id="KW-1003">Cell membrane</keyword>
<evidence type="ECO:0000256" key="2">
    <source>
        <dbReference type="ARBA" id="ARBA00022475"/>
    </source>
</evidence>
<accession>A0A517QIV7</accession>
<dbReference type="InterPro" id="IPR050545">
    <property type="entry name" value="Mycobact_MmpL"/>
</dbReference>
<organism evidence="8 9">
    <name type="scientific">Thalassoglobus polymorphus</name>
    <dbReference type="NCBI Taxonomy" id="2527994"/>
    <lineage>
        <taxon>Bacteria</taxon>
        <taxon>Pseudomonadati</taxon>
        <taxon>Planctomycetota</taxon>
        <taxon>Planctomycetia</taxon>
        <taxon>Planctomycetales</taxon>
        <taxon>Planctomycetaceae</taxon>
        <taxon>Thalassoglobus</taxon>
    </lineage>
</organism>
<dbReference type="Proteomes" id="UP000315724">
    <property type="component" value="Chromosome"/>
</dbReference>
<dbReference type="Gene3D" id="1.20.1640.10">
    <property type="entry name" value="Multidrug efflux transporter AcrB transmembrane domain"/>
    <property type="match status" value="2"/>
</dbReference>
<feature type="transmembrane region" description="Helical" evidence="6">
    <location>
        <begin position="237"/>
        <end position="261"/>
    </location>
</feature>
<feature type="transmembrane region" description="Helical" evidence="6">
    <location>
        <begin position="282"/>
        <end position="302"/>
    </location>
</feature>
<proteinExistence type="predicted"/>
<keyword evidence="3 6" id="KW-0812">Transmembrane</keyword>
<feature type="transmembrane region" description="Helical" evidence="6">
    <location>
        <begin position="669"/>
        <end position="691"/>
    </location>
</feature>
<protein>
    <submittedName>
        <fullName evidence="8">MMPL family protein</fullName>
    </submittedName>
</protein>
<feature type="transmembrane region" description="Helical" evidence="6">
    <location>
        <begin position="211"/>
        <end position="231"/>
    </location>
</feature>
<evidence type="ECO:0000256" key="6">
    <source>
        <dbReference type="SAM" id="Phobius"/>
    </source>
</evidence>
<feature type="domain" description="Membrane transport protein MMPL" evidence="7">
    <location>
        <begin position="478"/>
        <end position="692"/>
    </location>
</feature>
<evidence type="ECO:0000256" key="5">
    <source>
        <dbReference type="ARBA" id="ARBA00023136"/>
    </source>
</evidence>
<feature type="transmembrane region" description="Helical" evidence="6">
    <location>
        <begin position="595"/>
        <end position="617"/>
    </location>
</feature>
<dbReference type="AlphaFoldDB" id="A0A517QIV7"/>
<dbReference type="InterPro" id="IPR004869">
    <property type="entry name" value="MMPL_dom"/>
</dbReference>
<gene>
    <name evidence="8" type="ORF">Mal48_07880</name>
</gene>
<feature type="transmembrane region" description="Helical" evidence="6">
    <location>
        <begin position="308"/>
        <end position="333"/>
    </location>
</feature>
<dbReference type="RefSeq" id="WP_145196222.1">
    <property type="nucleotide sequence ID" value="NZ_CP036267.1"/>
</dbReference>
<dbReference type="GO" id="GO:0005886">
    <property type="term" value="C:plasma membrane"/>
    <property type="evidence" value="ECO:0007669"/>
    <property type="project" value="UniProtKB-SubCell"/>
</dbReference>
<keyword evidence="5 6" id="KW-0472">Membrane</keyword>
<dbReference type="OrthoDB" id="2112773at2"/>
<evidence type="ECO:0000256" key="3">
    <source>
        <dbReference type="ARBA" id="ARBA00022692"/>
    </source>
</evidence>
<sequence>MSQLYRQYSRPLAILILLALPFLFREANSLPTNNDIEAWLPDQSDFRAEYDNFKSLFGGEEAILIGIPNQVAEPQLIKAIASRIESLDGIRSCWTPQRFTDEMAKLGVTPETARERLRGLVVSRDGSITGLVAILSEDGLLNREGTVHDVQHILTYSQLSDEDVLFSGAPVIVAELNRLGSQKNTKQFFLCSLMICFGLLMYSIRHWRLSSAILLITVFAIQTTLCIVKWWSGEMNFILSALPVMVMVFTMASSIHLLHYFNSSRDETDPLAAALSKAWRPCLLATFTTVIGLLSLTVSEIAPVQQFGIAAATGAVISCICGLGLTPIALSLWPISFPDHHDSSQKLPTRLSLRIIRHRRAITWGTCIFLLVSLPGIVSLTSKVDPLDFLPRKSDVVQDYLDIEEKLTNVDSFEAVVDFETQDLPFTEKLRRVKQIEMMISAHPNIQHTLSLASFFPERLPDNGLDIIQLLSTAKSNQHGQEYISAGERYWRISARVHGESTNHRQRIFEELQHTLKAQPVTLTGIAPLIKQAQDDIFIGFWESFATALGIIAIVMMIALRSIKTALLAMIPNLTPLCLVFGFLGWAGIPVDIGMMMTASIALGIAVDGTFHFLLAYRDHSKQESRTQNSSLYALFKTGRPIFEAAMIASLGMLALTQSQFIPTIRFGLLMSILLIVAVFADLVLLPALLAKSPSRQVREQAGLRKSRTQEPSRIAA</sequence>
<keyword evidence="9" id="KW-1185">Reference proteome</keyword>
<dbReference type="KEGG" id="tpol:Mal48_07880"/>
<feature type="transmembrane region" description="Helical" evidence="6">
    <location>
        <begin position="537"/>
        <end position="560"/>
    </location>
</feature>
<evidence type="ECO:0000256" key="1">
    <source>
        <dbReference type="ARBA" id="ARBA00004651"/>
    </source>
</evidence>
<keyword evidence="4 6" id="KW-1133">Transmembrane helix</keyword>
<feature type="domain" description="Membrane transport protein MMPL" evidence="7">
    <location>
        <begin position="113"/>
        <end position="329"/>
    </location>
</feature>
<dbReference type="PANTHER" id="PTHR33406:SF12">
    <property type="entry name" value="BLR2997 PROTEIN"/>
    <property type="match status" value="1"/>
</dbReference>
<evidence type="ECO:0000313" key="9">
    <source>
        <dbReference type="Proteomes" id="UP000315724"/>
    </source>
</evidence>
<evidence type="ECO:0000259" key="7">
    <source>
        <dbReference type="Pfam" id="PF03176"/>
    </source>
</evidence>
<dbReference type="EMBL" id="CP036267">
    <property type="protein sequence ID" value="QDT31554.1"/>
    <property type="molecule type" value="Genomic_DNA"/>
</dbReference>
<dbReference type="SUPFAM" id="SSF82866">
    <property type="entry name" value="Multidrug efflux transporter AcrB transmembrane domain"/>
    <property type="match status" value="2"/>
</dbReference>